<dbReference type="SUPFAM" id="SSF52025">
    <property type="entry name" value="PA domain"/>
    <property type="match status" value="1"/>
</dbReference>
<comment type="caution">
    <text evidence="9">The sequence shown here is derived from an EMBL/GenBank/DDBJ whole genome shotgun (WGS) entry which is preliminary data.</text>
</comment>
<dbReference type="PANTHER" id="PTHR12147:SF56">
    <property type="entry name" value="AMINOPEPTIDASE YDR415C-RELATED"/>
    <property type="match status" value="1"/>
</dbReference>
<dbReference type="GO" id="GO:0046872">
    <property type="term" value="F:metal ion binding"/>
    <property type="evidence" value="ECO:0007669"/>
    <property type="project" value="UniProtKB-KW"/>
</dbReference>
<dbReference type="GO" id="GO:0004177">
    <property type="term" value="F:aminopeptidase activity"/>
    <property type="evidence" value="ECO:0007669"/>
    <property type="project" value="UniProtKB-KW"/>
</dbReference>
<evidence type="ECO:0000259" key="8">
    <source>
        <dbReference type="Pfam" id="PF04389"/>
    </source>
</evidence>
<dbReference type="Gene3D" id="3.50.30.30">
    <property type="match status" value="1"/>
</dbReference>
<organism evidence="9 10">
    <name type="scientific">Rubripirellula reticaptiva</name>
    <dbReference type="NCBI Taxonomy" id="2528013"/>
    <lineage>
        <taxon>Bacteria</taxon>
        <taxon>Pseudomonadati</taxon>
        <taxon>Planctomycetota</taxon>
        <taxon>Planctomycetia</taxon>
        <taxon>Pirellulales</taxon>
        <taxon>Pirellulaceae</taxon>
        <taxon>Rubripirellula</taxon>
    </lineage>
</organism>
<keyword evidence="10" id="KW-1185">Reference proteome</keyword>
<keyword evidence="2" id="KW-0645">Protease</keyword>
<gene>
    <name evidence="9" type="ORF">Poly59_13980</name>
</gene>
<dbReference type="Pfam" id="PF04389">
    <property type="entry name" value="Peptidase_M28"/>
    <property type="match status" value="1"/>
</dbReference>
<evidence type="ECO:0000313" key="10">
    <source>
        <dbReference type="Proteomes" id="UP000317977"/>
    </source>
</evidence>
<sequence length="561" mass="60667" precursor="true">MKYLLTAILVCTLPTLNVSAQDTASVEILSAADNSAAEVIDEASLRGHVRFLADDLLEGRGPGSRGDAVTQLYLSTQFQSLGLEPAAADGGWLQPVPLVGVKTEAPAEIKFQRGNESVSLKSVTDFMSTIGSPKTEASIDAAELVFVGYGIQAPEYDWDDFKDVDLRGKVLVVMNNDPSSDPELFEGSRRLYYGRWDYKYESAARQGAAGAIIIHTTPSAGYPWQVIQTSWAGEEFELRDAGGPRMELKAWASEGGAKKIAALAGKDLDALRAAAESRDFRPVPLGVSLSIELTASVRNQDTANVLASLPGSDPDLRDEYVIYMAHHDHLGMSAQRDANGDNIYNGAIDNASGAAALLTMAKAFVQLEPRPARSILFAAVSAEEQGLLGSKFFASDPPIPAGKLAAVINMDGTNIIGRTHDVNVIGMGKSSLDNHVQAVAKAQGRIVTSDHFPDRGYYYRSDQFSLAKIGVPGVYLHSGVNVIGKPDGWGKEQLDQWVEKIYHQPSDEYLEEWNLSGAIEDTRLLFHVGRRVANSPEMPSWTEGDEFEAARKQAIAETPKP</sequence>
<feature type="domain" description="Peptidase M28" evidence="8">
    <location>
        <begin position="304"/>
        <end position="521"/>
    </location>
</feature>
<proteinExistence type="predicted"/>
<evidence type="ECO:0000256" key="2">
    <source>
        <dbReference type="ARBA" id="ARBA00022670"/>
    </source>
</evidence>
<dbReference type="Proteomes" id="UP000317977">
    <property type="component" value="Unassembled WGS sequence"/>
</dbReference>
<dbReference type="GO" id="GO:0006508">
    <property type="term" value="P:proteolysis"/>
    <property type="evidence" value="ECO:0007669"/>
    <property type="project" value="UniProtKB-KW"/>
</dbReference>
<dbReference type="PANTHER" id="PTHR12147">
    <property type="entry name" value="METALLOPEPTIDASE M28 FAMILY MEMBER"/>
    <property type="match status" value="1"/>
</dbReference>
<reference evidence="9 10" key="1">
    <citation type="submission" date="2019-02" db="EMBL/GenBank/DDBJ databases">
        <title>Deep-cultivation of Planctomycetes and their phenomic and genomic characterization uncovers novel biology.</title>
        <authorList>
            <person name="Wiegand S."/>
            <person name="Jogler M."/>
            <person name="Boedeker C."/>
            <person name="Pinto D."/>
            <person name="Vollmers J."/>
            <person name="Rivas-Marin E."/>
            <person name="Kohn T."/>
            <person name="Peeters S.H."/>
            <person name="Heuer A."/>
            <person name="Rast P."/>
            <person name="Oberbeckmann S."/>
            <person name="Bunk B."/>
            <person name="Jeske O."/>
            <person name="Meyerdierks A."/>
            <person name="Storesund J.E."/>
            <person name="Kallscheuer N."/>
            <person name="Luecker S."/>
            <person name="Lage O.M."/>
            <person name="Pohl T."/>
            <person name="Merkel B.J."/>
            <person name="Hornburger P."/>
            <person name="Mueller R.-W."/>
            <person name="Bruemmer F."/>
            <person name="Labrenz M."/>
            <person name="Spormann A.M."/>
            <person name="Op Den Camp H."/>
            <person name="Overmann J."/>
            <person name="Amann R."/>
            <person name="Jetten M.S.M."/>
            <person name="Mascher T."/>
            <person name="Medema M.H."/>
            <person name="Devos D.P."/>
            <person name="Kaster A.-K."/>
            <person name="Ovreas L."/>
            <person name="Rohde M."/>
            <person name="Galperin M.Y."/>
            <person name="Jogler C."/>
        </authorList>
    </citation>
    <scope>NUCLEOTIDE SEQUENCE [LARGE SCALE GENOMIC DNA]</scope>
    <source>
        <strain evidence="9 10">Poly59</strain>
    </source>
</reference>
<accession>A0A5C6F1H2</accession>
<dbReference type="RefSeq" id="WP_146533357.1">
    <property type="nucleotide sequence ID" value="NZ_SJPX01000002.1"/>
</dbReference>
<keyword evidence="1 9" id="KW-0031">Aminopeptidase</keyword>
<evidence type="ECO:0000313" key="9">
    <source>
        <dbReference type="EMBL" id="TWU55102.1"/>
    </source>
</evidence>
<dbReference type="InterPro" id="IPR045175">
    <property type="entry name" value="M28_fam"/>
</dbReference>
<evidence type="ECO:0000256" key="7">
    <source>
        <dbReference type="SAM" id="SignalP"/>
    </source>
</evidence>
<keyword evidence="6" id="KW-0862">Zinc</keyword>
<dbReference type="EC" id="3.4.11.24" evidence="9"/>
<keyword evidence="5 9" id="KW-0378">Hydrolase</keyword>
<dbReference type="OrthoDB" id="9762302at2"/>
<evidence type="ECO:0000256" key="4">
    <source>
        <dbReference type="ARBA" id="ARBA00022729"/>
    </source>
</evidence>
<evidence type="ECO:0000256" key="6">
    <source>
        <dbReference type="ARBA" id="ARBA00022833"/>
    </source>
</evidence>
<evidence type="ECO:0000256" key="3">
    <source>
        <dbReference type="ARBA" id="ARBA00022723"/>
    </source>
</evidence>
<keyword evidence="3" id="KW-0479">Metal-binding</keyword>
<dbReference type="AlphaFoldDB" id="A0A5C6F1H2"/>
<evidence type="ECO:0000256" key="1">
    <source>
        <dbReference type="ARBA" id="ARBA00022438"/>
    </source>
</evidence>
<dbReference type="InterPro" id="IPR007484">
    <property type="entry name" value="Peptidase_M28"/>
</dbReference>
<evidence type="ECO:0000256" key="5">
    <source>
        <dbReference type="ARBA" id="ARBA00022801"/>
    </source>
</evidence>
<dbReference type="GO" id="GO:0008235">
    <property type="term" value="F:metalloexopeptidase activity"/>
    <property type="evidence" value="ECO:0007669"/>
    <property type="project" value="InterPro"/>
</dbReference>
<feature type="signal peptide" evidence="7">
    <location>
        <begin position="1"/>
        <end position="20"/>
    </location>
</feature>
<dbReference type="InterPro" id="IPR046450">
    <property type="entry name" value="PA_dom_sf"/>
</dbReference>
<protein>
    <submittedName>
        <fullName evidence="9">Aminopeptidase S</fullName>
        <ecNumber evidence="9">3.4.11.24</ecNumber>
    </submittedName>
</protein>
<name>A0A5C6F1H2_9BACT</name>
<feature type="chain" id="PRO_5022852153" evidence="7">
    <location>
        <begin position="21"/>
        <end position="561"/>
    </location>
</feature>
<keyword evidence="4 7" id="KW-0732">Signal</keyword>
<dbReference type="SUPFAM" id="SSF53187">
    <property type="entry name" value="Zn-dependent exopeptidases"/>
    <property type="match status" value="1"/>
</dbReference>
<dbReference type="Gene3D" id="3.40.630.10">
    <property type="entry name" value="Zn peptidases"/>
    <property type="match status" value="1"/>
</dbReference>
<dbReference type="EMBL" id="SJPX01000002">
    <property type="protein sequence ID" value="TWU55102.1"/>
    <property type="molecule type" value="Genomic_DNA"/>
</dbReference>